<dbReference type="Pfam" id="PF00083">
    <property type="entry name" value="Sugar_tr"/>
    <property type="match status" value="1"/>
</dbReference>
<sequence>MSTNHVSIEDVPLNGFHQLLTIRSGGGWLMDGYVLSIIGVAMVQFSDALGLTGFWQGMVAASALIGIFFGGFIGGWLSDRLGRKKPYFFGPVIFFACSLAQLWVHSGEALFVLRFLIGIGVGIEYPVAGSLLVEFMPRKYRGPRLAMLTIIWFFGAALAYIVGNIILGSGGPDAWRWVLASPAVIGLALFVVRIGTPESPRWLLSKGRVAEADDVIRTVYGPSFSVKNLPEEQTEKKISLWALLHSGYGKRMLFVSVFWSCSVIPVFAVYSFAPRVLEALHLTGKWESFGSVAITLLFVVGCIIATWIINELGRRAMVIHSFLWSGLALLGLGACSGGSAVLILVLFGAYAVLIGGAQVLQLVYPNEIFPTDIRAFAVGMGASLSRIGAAVGTWLVPIALQTVGIGHTMYAAAAVSFVGLIASLALAPETRSLSLQEAASLNH</sequence>
<dbReference type="InterPro" id="IPR036259">
    <property type="entry name" value="MFS_trans_sf"/>
</dbReference>
<evidence type="ECO:0000313" key="9">
    <source>
        <dbReference type="EMBL" id="KAF1040885.1"/>
    </source>
</evidence>
<gene>
    <name evidence="9" type="primary">ygcS_1</name>
    <name evidence="9" type="ORF">GAK33_00502</name>
</gene>
<proteinExistence type="inferred from homology"/>
<dbReference type="Proteomes" id="UP000467522">
    <property type="component" value="Unassembled WGS sequence"/>
</dbReference>
<feature type="transmembrane region" description="Helical" evidence="7">
    <location>
        <begin position="58"/>
        <end position="77"/>
    </location>
</feature>
<feature type="transmembrane region" description="Helical" evidence="7">
    <location>
        <begin position="408"/>
        <end position="427"/>
    </location>
</feature>
<comment type="similarity">
    <text evidence="2">Belongs to the major facilitator superfamily. Sugar transporter (TC 2.A.1.1) family.</text>
</comment>
<dbReference type="EMBL" id="WNDV01000001">
    <property type="protein sequence ID" value="KAF1040885.1"/>
    <property type="molecule type" value="Genomic_DNA"/>
</dbReference>
<comment type="subcellular location">
    <subcellularLocation>
        <location evidence="1">Membrane</location>
        <topology evidence="1">Multi-pass membrane protein</topology>
    </subcellularLocation>
</comment>
<feature type="transmembrane region" description="Helical" evidence="7">
    <location>
        <begin position="110"/>
        <end position="133"/>
    </location>
</feature>
<organism evidence="9 10">
    <name type="scientific">Burkholderia lata (strain ATCC 17760 / DSM 23089 / LMG 22485 / NCIMB 9086 / R18194 / 383)</name>
    <dbReference type="NCBI Taxonomy" id="482957"/>
    <lineage>
        <taxon>Bacteria</taxon>
        <taxon>Pseudomonadati</taxon>
        <taxon>Pseudomonadota</taxon>
        <taxon>Betaproteobacteria</taxon>
        <taxon>Burkholderiales</taxon>
        <taxon>Burkholderiaceae</taxon>
        <taxon>Burkholderia</taxon>
        <taxon>Burkholderia cepacia complex</taxon>
    </lineage>
</organism>
<evidence type="ECO:0000256" key="6">
    <source>
        <dbReference type="ARBA" id="ARBA00023136"/>
    </source>
</evidence>
<evidence type="ECO:0000256" key="3">
    <source>
        <dbReference type="ARBA" id="ARBA00022448"/>
    </source>
</evidence>
<evidence type="ECO:0000256" key="1">
    <source>
        <dbReference type="ARBA" id="ARBA00004141"/>
    </source>
</evidence>
<dbReference type="PROSITE" id="PS00216">
    <property type="entry name" value="SUGAR_TRANSPORT_1"/>
    <property type="match status" value="1"/>
</dbReference>
<dbReference type="GO" id="GO:0022857">
    <property type="term" value="F:transmembrane transporter activity"/>
    <property type="evidence" value="ECO:0007669"/>
    <property type="project" value="InterPro"/>
</dbReference>
<dbReference type="AlphaFoldDB" id="A0A833V498"/>
<feature type="transmembrane region" description="Helical" evidence="7">
    <location>
        <begin position="375"/>
        <end position="396"/>
    </location>
</feature>
<feature type="transmembrane region" description="Helical" evidence="7">
    <location>
        <begin position="288"/>
        <end position="309"/>
    </location>
</feature>
<accession>A0A833V498</accession>
<dbReference type="PANTHER" id="PTHR23511">
    <property type="entry name" value="SYNAPTIC VESICLE GLYCOPROTEIN 2"/>
    <property type="match status" value="1"/>
</dbReference>
<dbReference type="CDD" id="cd17316">
    <property type="entry name" value="MFS_SV2_like"/>
    <property type="match status" value="1"/>
</dbReference>
<dbReference type="InterPro" id="IPR020846">
    <property type="entry name" value="MFS_dom"/>
</dbReference>
<keyword evidence="5 7" id="KW-1133">Transmembrane helix</keyword>
<feature type="transmembrane region" description="Helical" evidence="7">
    <location>
        <begin position="316"/>
        <end position="334"/>
    </location>
</feature>
<feature type="transmembrane region" description="Helical" evidence="7">
    <location>
        <begin position="174"/>
        <end position="196"/>
    </location>
</feature>
<evidence type="ECO:0000259" key="8">
    <source>
        <dbReference type="PROSITE" id="PS50850"/>
    </source>
</evidence>
<keyword evidence="6 7" id="KW-0472">Membrane</keyword>
<reference evidence="10" key="1">
    <citation type="journal article" date="2020" name="MBio">
        <title>Horizontal gene transfer to a defensive symbiont with a reduced genome amongst a multipartite beetle microbiome.</title>
        <authorList>
            <person name="Waterworth S.C."/>
            <person name="Florez L.V."/>
            <person name="Rees E.R."/>
            <person name="Hertweck C."/>
            <person name="Kaltenpoth M."/>
            <person name="Kwan J.C."/>
        </authorList>
    </citation>
    <scope>NUCLEOTIDE SEQUENCE [LARGE SCALE GENOMIC DNA]</scope>
</reference>
<dbReference type="RefSeq" id="WP_278643174.1">
    <property type="nucleotide sequence ID" value="NZ_WNDV01000001.1"/>
</dbReference>
<evidence type="ECO:0000256" key="7">
    <source>
        <dbReference type="SAM" id="Phobius"/>
    </source>
</evidence>
<feature type="transmembrane region" description="Helical" evidence="7">
    <location>
        <begin position="253"/>
        <end position="273"/>
    </location>
</feature>
<keyword evidence="3" id="KW-0813">Transport</keyword>
<feature type="transmembrane region" description="Helical" evidence="7">
    <location>
        <begin position="86"/>
        <end position="104"/>
    </location>
</feature>
<feature type="domain" description="Major facilitator superfamily (MFS) profile" evidence="8">
    <location>
        <begin position="20"/>
        <end position="431"/>
    </location>
</feature>
<protein>
    <submittedName>
        <fullName evidence="9">Inner membrane metabolite transport protein YgcS</fullName>
    </submittedName>
</protein>
<dbReference type="PANTHER" id="PTHR23511:SF34">
    <property type="entry name" value="SYNAPTIC VESICLE GLYCOPROTEIN 2"/>
    <property type="match status" value="1"/>
</dbReference>
<evidence type="ECO:0000256" key="4">
    <source>
        <dbReference type="ARBA" id="ARBA00022692"/>
    </source>
</evidence>
<dbReference type="PROSITE" id="PS00217">
    <property type="entry name" value="SUGAR_TRANSPORT_2"/>
    <property type="match status" value="1"/>
</dbReference>
<feature type="transmembrane region" description="Helical" evidence="7">
    <location>
        <begin position="145"/>
        <end position="168"/>
    </location>
</feature>
<dbReference type="InterPro" id="IPR005829">
    <property type="entry name" value="Sugar_transporter_CS"/>
</dbReference>
<keyword evidence="4 7" id="KW-0812">Transmembrane</keyword>
<evidence type="ECO:0000313" key="10">
    <source>
        <dbReference type="Proteomes" id="UP000467522"/>
    </source>
</evidence>
<dbReference type="Gene3D" id="1.20.1250.20">
    <property type="entry name" value="MFS general substrate transporter like domains"/>
    <property type="match status" value="1"/>
</dbReference>
<dbReference type="InterPro" id="IPR005828">
    <property type="entry name" value="MFS_sugar_transport-like"/>
</dbReference>
<evidence type="ECO:0000256" key="5">
    <source>
        <dbReference type="ARBA" id="ARBA00022989"/>
    </source>
</evidence>
<dbReference type="GO" id="GO:0016020">
    <property type="term" value="C:membrane"/>
    <property type="evidence" value="ECO:0007669"/>
    <property type="project" value="UniProtKB-SubCell"/>
</dbReference>
<name>A0A833V498_BURL3</name>
<evidence type="ECO:0000256" key="2">
    <source>
        <dbReference type="ARBA" id="ARBA00010992"/>
    </source>
</evidence>
<comment type="caution">
    <text evidence="9">The sequence shown here is derived from an EMBL/GenBank/DDBJ whole genome shotgun (WGS) entry which is preliminary data.</text>
</comment>
<dbReference type="PROSITE" id="PS50850">
    <property type="entry name" value="MFS"/>
    <property type="match status" value="1"/>
</dbReference>
<feature type="transmembrane region" description="Helical" evidence="7">
    <location>
        <begin position="28"/>
        <end position="46"/>
    </location>
</feature>
<dbReference type="SUPFAM" id="SSF103473">
    <property type="entry name" value="MFS general substrate transporter"/>
    <property type="match status" value="1"/>
</dbReference>